<protein>
    <recommendedName>
        <fullName evidence="3">IrrE N-terminal-like domain-containing protein</fullName>
    </recommendedName>
</protein>
<reference evidence="1 2" key="1">
    <citation type="submission" date="2014-11" db="EMBL/GenBank/DDBJ databases">
        <title>Genome sequence of Microbacterium mangrovi MUSC 115(T).</title>
        <authorList>
            <person name="Lee L.-H."/>
        </authorList>
    </citation>
    <scope>NUCLEOTIDE SEQUENCE [LARGE SCALE GENOMIC DNA]</scope>
    <source>
        <strain evidence="1 2">MUSC 115</strain>
    </source>
</reference>
<sequence length="154" mass="17087">MDIEATVLTAMSELDLGDAFTFDEVVDAVQRYTDRPLRIVELTELNESGGVCAVLLVGEAEDVVVHARSESLLHRQQFVLHELAHVILDHGDDPHVASQDVLLPDIPPMTRRRILARQDLESDDEVAAEVLADHLAAGIRRSASYESKFMEIFG</sequence>
<dbReference type="OrthoDB" id="4144896at2"/>
<evidence type="ECO:0008006" key="3">
    <source>
        <dbReference type="Google" id="ProtNLM"/>
    </source>
</evidence>
<gene>
    <name evidence="1" type="ORF">LK09_08135</name>
</gene>
<dbReference type="Proteomes" id="UP000031030">
    <property type="component" value="Unassembled WGS sequence"/>
</dbReference>
<dbReference type="STRING" id="1348253.LK09_08135"/>
<dbReference type="AlphaFoldDB" id="A0A0B2ABT3"/>
<dbReference type="EMBL" id="JTDK01000006">
    <property type="protein sequence ID" value="KHK99052.1"/>
    <property type="molecule type" value="Genomic_DNA"/>
</dbReference>
<proteinExistence type="predicted"/>
<evidence type="ECO:0000313" key="2">
    <source>
        <dbReference type="Proteomes" id="UP000031030"/>
    </source>
</evidence>
<accession>A0A0B2ABT3</accession>
<evidence type="ECO:0000313" key="1">
    <source>
        <dbReference type="EMBL" id="KHK99052.1"/>
    </source>
</evidence>
<name>A0A0B2ABT3_9MICO</name>
<comment type="caution">
    <text evidence="1">The sequence shown here is derived from an EMBL/GenBank/DDBJ whole genome shotgun (WGS) entry which is preliminary data.</text>
</comment>
<keyword evidence="2" id="KW-1185">Reference proteome</keyword>
<organism evidence="1 2">
    <name type="scientific">Microbacterium mangrovi</name>
    <dbReference type="NCBI Taxonomy" id="1348253"/>
    <lineage>
        <taxon>Bacteria</taxon>
        <taxon>Bacillati</taxon>
        <taxon>Actinomycetota</taxon>
        <taxon>Actinomycetes</taxon>
        <taxon>Micrococcales</taxon>
        <taxon>Microbacteriaceae</taxon>
        <taxon>Microbacterium</taxon>
    </lineage>
</organism>